<dbReference type="SMART" id="SM00855">
    <property type="entry name" value="PGAM"/>
    <property type="match status" value="1"/>
</dbReference>
<comment type="caution">
    <text evidence="1">The sequence shown here is derived from an EMBL/GenBank/DDBJ whole genome shotgun (WGS) entry which is preliminary data.</text>
</comment>
<accession>A0A3D9IT03</accession>
<dbReference type="InterPro" id="IPR029033">
    <property type="entry name" value="His_PPase_superfam"/>
</dbReference>
<dbReference type="InterPro" id="IPR050275">
    <property type="entry name" value="PGM_Phosphatase"/>
</dbReference>
<dbReference type="OrthoDB" id="9782128at2"/>
<dbReference type="Gene3D" id="3.40.50.1240">
    <property type="entry name" value="Phosphoglycerate mutase-like"/>
    <property type="match status" value="2"/>
</dbReference>
<dbReference type="AlphaFoldDB" id="A0A3D9IT03"/>
<dbReference type="EMBL" id="QRDY01000002">
    <property type="protein sequence ID" value="RED64777.1"/>
    <property type="molecule type" value="Genomic_DNA"/>
</dbReference>
<dbReference type="PANTHER" id="PTHR48100">
    <property type="entry name" value="BROAD-SPECIFICITY PHOSPHATASE YOR283W-RELATED"/>
    <property type="match status" value="1"/>
</dbReference>
<gene>
    <name evidence="1" type="ORF">DFP95_102198</name>
</gene>
<reference evidence="1 2" key="1">
    <citation type="submission" date="2018-07" db="EMBL/GenBank/DDBJ databases">
        <title>Genomic Encyclopedia of Type Strains, Phase III (KMG-III): the genomes of soil and plant-associated and newly described type strains.</title>
        <authorList>
            <person name="Whitman W."/>
        </authorList>
    </citation>
    <scope>NUCLEOTIDE SEQUENCE [LARGE SCALE GENOMIC DNA]</scope>
    <source>
        <strain evidence="1 2">CECT 8236</strain>
    </source>
</reference>
<protein>
    <submittedName>
        <fullName evidence="1">2,3-bisphosphoglycerate-dependent phosphoglycerate mutase</fullName>
    </submittedName>
</protein>
<dbReference type="SUPFAM" id="SSF53254">
    <property type="entry name" value="Phosphoglycerate mutase-like"/>
    <property type="match status" value="1"/>
</dbReference>
<name>A0A3D9IT03_9BACL</name>
<dbReference type="GO" id="GO:0005737">
    <property type="term" value="C:cytoplasm"/>
    <property type="evidence" value="ECO:0007669"/>
    <property type="project" value="TreeGrafter"/>
</dbReference>
<dbReference type="CDD" id="cd07067">
    <property type="entry name" value="HP_PGM_like"/>
    <property type="match status" value="1"/>
</dbReference>
<dbReference type="PANTHER" id="PTHR48100:SF1">
    <property type="entry name" value="HISTIDINE PHOSPHATASE FAMILY PROTEIN-RELATED"/>
    <property type="match status" value="1"/>
</dbReference>
<dbReference type="RefSeq" id="WP_115991542.1">
    <property type="nucleotide sequence ID" value="NZ_QRDY01000002.1"/>
</dbReference>
<proteinExistence type="predicted"/>
<dbReference type="GO" id="GO:0016791">
    <property type="term" value="F:phosphatase activity"/>
    <property type="evidence" value="ECO:0007669"/>
    <property type="project" value="TreeGrafter"/>
</dbReference>
<evidence type="ECO:0000313" key="1">
    <source>
        <dbReference type="EMBL" id="RED64777.1"/>
    </source>
</evidence>
<dbReference type="Pfam" id="PF00300">
    <property type="entry name" value="His_Phos_1"/>
    <property type="match status" value="2"/>
</dbReference>
<evidence type="ECO:0000313" key="2">
    <source>
        <dbReference type="Proteomes" id="UP000256869"/>
    </source>
</evidence>
<dbReference type="InterPro" id="IPR013078">
    <property type="entry name" value="His_Pase_superF_clade-1"/>
</dbReference>
<dbReference type="Proteomes" id="UP000256869">
    <property type="component" value="Unassembled WGS sequence"/>
</dbReference>
<keyword evidence="2" id="KW-1185">Reference proteome</keyword>
<organism evidence="1 2">
    <name type="scientific">Cohnella lupini</name>
    <dbReference type="NCBI Taxonomy" id="1294267"/>
    <lineage>
        <taxon>Bacteria</taxon>
        <taxon>Bacillati</taxon>
        <taxon>Bacillota</taxon>
        <taxon>Bacilli</taxon>
        <taxon>Bacillales</taxon>
        <taxon>Paenibacillaceae</taxon>
        <taxon>Cohnella</taxon>
    </lineage>
</organism>
<sequence>MVILVIRHGEAEDETVNVLEPLTSLGIEQSNKMSLRVSRDFPPETIWSSKLQRARQTANILGNTVDCEVKYLDDLREQEEHESDLIFYERVQRIFAYIKENSKPFKRVAIVSHGGTITKLIENFLQLPSNNNVWFHTDNTGIHFLDYHPKADIIRYSNCTRHLNEVR</sequence>